<dbReference type="AlphaFoldDB" id="A0A9D9H7E4"/>
<keyword evidence="4 11" id="KW-0662">Pyridine nucleotide biosynthesis</keyword>
<sequence length="190" mass="21612">MNIGIFSGSFDPIHVGHMIIAEHICEFAGMDEIWFSVSPRNPLKSAEGLSDIKHRVAMLKMAIGNDTRMKYCDVETKLPVPSYTADMLDVLKAEYPQHSFSLIIGGDNWNIFDKWYRHEYIAENFGLLVFPRPGCKTNTIPENGKVTFCDAPEMEISSTYIRKYAGMGRRLNYCVPPGVMDYIIDNGLYR</sequence>
<evidence type="ECO:0000256" key="5">
    <source>
        <dbReference type="ARBA" id="ARBA00022679"/>
    </source>
</evidence>
<evidence type="ECO:0000256" key="2">
    <source>
        <dbReference type="ARBA" id="ARBA00005019"/>
    </source>
</evidence>
<comment type="caution">
    <text evidence="13">The sequence shown here is derived from an EMBL/GenBank/DDBJ whole genome shotgun (WGS) entry which is preliminary data.</text>
</comment>
<dbReference type="InterPro" id="IPR014729">
    <property type="entry name" value="Rossmann-like_a/b/a_fold"/>
</dbReference>
<evidence type="ECO:0000259" key="12">
    <source>
        <dbReference type="Pfam" id="PF01467"/>
    </source>
</evidence>
<evidence type="ECO:0000313" key="13">
    <source>
        <dbReference type="EMBL" id="MBO8438529.1"/>
    </source>
</evidence>
<evidence type="ECO:0000256" key="10">
    <source>
        <dbReference type="ARBA" id="ARBA00048721"/>
    </source>
</evidence>
<dbReference type="GO" id="GO:0004515">
    <property type="term" value="F:nicotinate-nucleotide adenylyltransferase activity"/>
    <property type="evidence" value="ECO:0007669"/>
    <property type="project" value="UniProtKB-UniRule"/>
</dbReference>
<dbReference type="EC" id="2.7.7.18" evidence="11"/>
<keyword evidence="8 11" id="KW-0067">ATP-binding</keyword>
<evidence type="ECO:0000256" key="7">
    <source>
        <dbReference type="ARBA" id="ARBA00022741"/>
    </source>
</evidence>
<comment type="similarity">
    <text evidence="3 11">Belongs to the NadD family.</text>
</comment>
<keyword evidence="7 11" id="KW-0547">Nucleotide-binding</keyword>
<accession>A0A9D9H7E4</accession>
<evidence type="ECO:0000256" key="1">
    <source>
        <dbReference type="ARBA" id="ARBA00002324"/>
    </source>
</evidence>
<evidence type="ECO:0000256" key="4">
    <source>
        <dbReference type="ARBA" id="ARBA00022642"/>
    </source>
</evidence>
<dbReference type="Gene3D" id="3.40.50.620">
    <property type="entry name" value="HUPs"/>
    <property type="match status" value="1"/>
</dbReference>
<feature type="domain" description="Cytidyltransferase-like" evidence="12">
    <location>
        <begin position="5"/>
        <end position="163"/>
    </location>
</feature>
<comment type="function">
    <text evidence="1 11">Catalyzes the reversible adenylation of nicotinate mononucleotide (NaMN) to nicotinic acid adenine dinucleotide (NaAD).</text>
</comment>
<reference evidence="13" key="2">
    <citation type="journal article" date="2021" name="PeerJ">
        <title>Extensive microbial diversity within the chicken gut microbiome revealed by metagenomics and culture.</title>
        <authorList>
            <person name="Gilroy R."/>
            <person name="Ravi A."/>
            <person name="Getino M."/>
            <person name="Pursley I."/>
            <person name="Horton D.L."/>
            <person name="Alikhan N.F."/>
            <person name="Baker D."/>
            <person name="Gharbi K."/>
            <person name="Hall N."/>
            <person name="Watson M."/>
            <person name="Adriaenssens E.M."/>
            <person name="Foster-Nyarko E."/>
            <person name="Jarju S."/>
            <person name="Secka A."/>
            <person name="Antonio M."/>
            <person name="Oren A."/>
            <person name="Chaudhuri R.R."/>
            <person name="La Ragione R."/>
            <person name="Hildebrand F."/>
            <person name="Pallen M.J."/>
        </authorList>
    </citation>
    <scope>NUCLEOTIDE SEQUENCE</scope>
    <source>
        <strain evidence="13">G3-4614</strain>
    </source>
</reference>
<organism evidence="13 14">
    <name type="scientific">Candidatus Caccoplasma merdipullorum</name>
    <dbReference type="NCBI Taxonomy" id="2840718"/>
    <lineage>
        <taxon>Bacteria</taxon>
        <taxon>Pseudomonadati</taxon>
        <taxon>Bacteroidota</taxon>
        <taxon>Bacteroidia</taxon>
        <taxon>Bacteroidales</taxon>
        <taxon>Bacteroidaceae</taxon>
        <taxon>Bacteroidaceae incertae sedis</taxon>
        <taxon>Candidatus Caccoplasma</taxon>
    </lineage>
</organism>
<evidence type="ECO:0000256" key="3">
    <source>
        <dbReference type="ARBA" id="ARBA00009014"/>
    </source>
</evidence>
<comment type="catalytic activity">
    <reaction evidence="10 11">
        <text>nicotinate beta-D-ribonucleotide + ATP + H(+) = deamido-NAD(+) + diphosphate</text>
        <dbReference type="Rhea" id="RHEA:22860"/>
        <dbReference type="ChEBI" id="CHEBI:15378"/>
        <dbReference type="ChEBI" id="CHEBI:30616"/>
        <dbReference type="ChEBI" id="CHEBI:33019"/>
        <dbReference type="ChEBI" id="CHEBI:57502"/>
        <dbReference type="ChEBI" id="CHEBI:58437"/>
        <dbReference type="EC" id="2.7.7.18"/>
    </reaction>
</comment>
<dbReference type="CDD" id="cd02165">
    <property type="entry name" value="NMNAT"/>
    <property type="match status" value="1"/>
</dbReference>
<proteinExistence type="inferred from homology"/>
<dbReference type="PANTHER" id="PTHR39321">
    <property type="entry name" value="NICOTINATE-NUCLEOTIDE ADENYLYLTRANSFERASE-RELATED"/>
    <property type="match status" value="1"/>
</dbReference>
<dbReference type="NCBIfam" id="TIGR00482">
    <property type="entry name" value="nicotinate (nicotinamide) nucleotide adenylyltransferase"/>
    <property type="match status" value="1"/>
</dbReference>
<reference evidence="13" key="1">
    <citation type="submission" date="2020-10" db="EMBL/GenBank/DDBJ databases">
        <authorList>
            <person name="Gilroy R."/>
        </authorList>
    </citation>
    <scope>NUCLEOTIDE SEQUENCE</scope>
    <source>
        <strain evidence="13">G3-4614</strain>
    </source>
</reference>
<name>A0A9D9H7E4_9BACT</name>
<evidence type="ECO:0000256" key="11">
    <source>
        <dbReference type="HAMAP-Rule" id="MF_00244"/>
    </source>
</evidence>
<evidence type="ECO:0000313" key="14">
    <source>
        <dbReference type="Proteomes" id="UP000823636"/>
    </source>
</evidence>
<dbReference type="Pfam" id="PF01467">
    <property type="entry name" value="CTP_transf_like"/>
    <property type="match status" value="1"/>
</dbReference>
<evidence type="ECO:0000256" key="6">
    <source>
        <dbReference type="ARBA" id="ARBA00022695"/>
    </source>
</evidence>
<dbReference type="EMBL" id="JADIMW010000068">
    <property type="protein sequence ID" value="MBO8438529.1"/>
    <property type="molecule type" value="Genomic_DNA"/>
</dbReference>
<evidence type="ECO:0000256" key="9">
    <source>
        <dbReference type="ARBA" id="ARBA00023027"/>
    </source>
</evidence>
<protein>
    <recommendedName>
        <fullName evidence="11">Probable nicotinate-nucleotide adenylyltransferase</fullName>
        <ecNumber evidence="11">2.7.7.18</ecNumber>
    </recommendedName>
    <alternativeName>
        <fullName evidence="11">Deamido-NAD(+) diphosphorylase</fullName>
    </alternativeName>
    <alternativeName>
        <fullName evidence="11">Deamido-NAD(+) pyrophosphorylase</fullName>
    </alternativeName>
    <alternativeName>
        <fullName evidence="11">Nicotinate mononucleotide adenylyltransferase</fullName>
        <shortName evidence="11">NaMN adenylyltransferase</shortName>
    </alternativeName>
</protein>
<gene>
    <name evidence="11" type="primary">nadD</name>
    <name evidence="13" type="ORF">IAC54_06490</name>
</gene>
<dbReference type="InterPro" id="IPR005248">
    <property type="entry name" value="NadD/NMNAT"/>
</dbReference>
<dbReference type="NCBIfam" id="TIGR00125">
    <property type="entry name" value="cyt_tran_rel"/>
    <property type="match status" value="1"/>
</dbReference>
<evidence type="ECO:0000256" key="8">
    <source>
        <dbReference type="ARBA" id="ARBA00022840"/>
    </source>
</evidence>
<dbReference type="PANTHER" id="PTHR39321:SF3">
    <property type="entry name" value="PHOSPHOPANTETHEINE ADENYLYLTRANSFERASE"/>
    <property type="match status" value="1"/>
</dbReference>
<keyword evidence="6 11" id="KW-0548">Nucleotidyltransferase</keyword>
<dbReference type="GO" id="GO:0005524">
    <property type="term" value="F:ATP binding"/>
    <property type="evidence" value="ECO:0007669"/>
    <property type="project" value="UniProtKB-KW"/>
</dbReference>
<dbReference type="Proteomes" id="UP000823636">
    <property type="component" value="Unassembled WGS sequence"/>
</dbReference>
<comment type="pathway">
    <text evidence="2 11">Cofactor biosynthesis; NAD(+) biosynthesis; deamido-NAD(+) from nicotinate D-ribonucleotide: step 1/1.</text>
</comment>
<dbReference type="InterPro" id="IPR004821">
    <property type="entry name" value="Cyt_trans-like"/>
</dbReference>
<dbReference type="GO" id="GO:0009435">
    <property type="term" value="P:NAD+ biosynthetic process"/>
    <property type="evidence" value="ECO:0007669"/>
    <property type="project" value="UniProtKB-UniRule"/>
</dbReference>
<keyword evidence="5 11" id="KW-0808">Transferase</keyword>
<dbReference type="HAMAP" id="MF_00244">
    <property type="entry name" value="NaMN_adenylyltr"/>
    <property type="match status" value="1"/>
</dbReference>
<keyword evidence="9 11" id="KW-0520">NAD</keyword>
<dbReference type="SUPFAM" id="SSF52374">
    <property type="entry name" value="Nucleotidylyl transferase"/>
    <property type="match status" value="1"/>
</dbReference>